<dbReference type="Pfam" id="PF01979">
    <property type="entry name" value="Amidohydro_1"/>
    <property type="match status" value="1"/>
</dbReference>
<reference evidence="2 3" key="1">
    <citation type="submission" date="2017-07" db="EMBL/GenBank/DDBJ databases">
        <title>Acidovorax KNDSW TSA 6 genome sequence and assembly.</title>
        <authorList>
            <person name="Mayilraj S."/>
        </authorList>
    </citation>
    <scope>NUCLEOTIDE SEQUENCE [LARGE SCALE GENOMIC DNA]</scope>
    <source>
        <strain evidence="2 3">KNDSW-TSA6</strain>
    </source>
</reference>
<keyword evidence="3" id="KW-1185">Reference proteome</keyword>
<accession>A0A235ELK6</accession>
<dbReference type="PANTHER" id="PTHR43135:SF3">
    <property type="entry name" value="ALPHA-D-RIBOSE 1-METHYLPHOSPHONATE 5-TRIPHOSPHATE DIPHOSPHATASE"/>
    <property type="match status" value="1"/>
</dbReference>
<proteinExistence type="predicted"/>
<organism evidence="2 3">
    <name type="scientific">Acidovorax kalamii</name>
    <dbReference type="NCBI Taxonomy" id="2004485"/>
    <lineage>
        <taxon>Bacteria</taxon>
        <taxon>Pseudomonadati</taxon>
        <taxon>Pseudomonadota</taxon>
        <taxon>Betaproteobacteria</taxon>
        <taxon>Burkholderiales</taxon>
        <taxon>Comamonadaceae</taxon>
        <taxon>Acidovorax</taxon>
    </lineage>
</organism>
<dbReference type="InterPro" id="IPR032466">
    <property type="entry name" value="Metal_Hydrolase"/>
</dbReference>
<gene>
    <name evidence="2" type="ORF">CBY09_13225</name>
</gene>
<dbReference type="PANTHER" id="PTHR43135">
    <property type="entry name" value="ALPHA-D-RIBOSE 1-METHYLPHOSPHONATE 5-TRIPHOSPHATE DIPHOSPHATASE"/>
    <property type="match status" value="1"/>
</dbReference>
<comment type="caution">
    <text evidence="2">The sequence shown here is derived from an EMBL/GenBank/DDBJ whole genome shotgun (WGS) entry which is preliminary data.</text>
</comment>
<feature type="domain" description="Amidohydrolase-related" evidence="1">
    <location>
        <begin position="68"/>
        <end position="375"/>
    </location>
</feature>
<dbReference type="CDD" id="cd01292">
    <property type="entry name" value="metallo-dependent_hydrolases"/>
    <property type="match status" value="1"/>
</dbReference>
<protein>
    <submittedName>
        <fullName evidence="2">Enamidase</fullName>
    </submittedName>
</protein>
<dbReference type="Gene3D" id="2.30.40.10">
    <property type="entry name" value="Urease, subunit C, domain 1"/>
    <property type="match status" value="1"/>
</dbReference>
<dbReference type="Gene3D" id="3.20.20.140">
    <property type="entry name" value="Metal-dependent hydrolases"/>
    <property type="match status" value="1"/>
</dbReference>
<evidence type="ECO:0000313" key="3">
    <source>
        <dbReference type="Proteomes" id="UP000215441"/>
    </source>
</evidence>
<dbReference type="Proteomes" id="UP000215441">
    <property type="component" value="Unassembled WGS sequence"/>
</dbReference>
<dbReference type="SUPFAM" id="SSF51556">
    <property type="entry name" value="Metallo-dependent hydrolases"/>
    <property type="match status" value="1"/>
</dbReference>
<dbReference type="AlphaFoldDB" id="A0A235ELK6"/>
<name>A0A235ELK6_9BURK</name>
<evidence type="ECO:0000313" key="2">
    <source>
        <dbReference type="EMBL" id="OYD49904.1"/>
    </source>
</evidence>
<dbReference type="RefSeq" id="WP_094290060.1">
    <property type="nucleotide sequence ID" value="NZ_NOIG01000008.1"/>
</dbReference>
<dbReference type="OrthoDB" id="8579267at2"/>
<dbReference type="SUPFAM" id="SSF51338">
    <property type="entry name" value="Composite domain of metallo-dependent hydrolases"/>
    <property type="match status" value="1"/>
</dbReference>
<dbReference type="InterPro" id="IPR006680">
    <property type="entry name" value="Amidohydro-rel"/>
</dbReference>
<dbReference type="GO" id="GO:0016810">
    <property type="term" value="F:hydrolase activity, acting on carbon-nitrogen (but not peptide) bonds"/>
    <property type="evidence" value="ECO:0007669"/>
    <property type="project" value="InterPro"/>
</dbReference>
<dbReference type="EMBL" id="NOIG01000008">
    <property type="protein sequence ID" value="OYD49904.1"/>
    <property type="molecule type" value="Genomic_DNA"/>
</dbReference>
<dbReference type="InterPro" id="IPR011059">
    <property type="entry name" value="Metal-dep_hydrolase_composite"/>
</dbReference>
<dbReference type="InterPro" id="IPR051781">
    <property type="entry name" value="Metallo-dep_Hydrolase"/>
</dbReference>
<evidence type="ECO:0000259" key="1">
    <source>
        <dbReference type="Pfam" id="PF01979"/>
    </source>
</evidence>
<sequence>MAEAAAGGKSGKVVIQNIGLLLSGDLDRPILDADTIVVNDGLIVAVGRYKDCDTEHAQTVIDARQTCVAPGLIDSHVHPVFGDWTPRQNQIGWIDSTMNGGVTTMVSAGEVHLPGRPKDIVGLKALAITAQRSFDNFRPGGVKVIAGAPVIEKGMTEQDFKDLADAGVTLLGEVGLGSVKAGYEAKEMVAWARKHGIQSTIHTGGPSIPGSGLIDKDVVLEADADVIGHINGGHTSLPWKHVCELCEKSSRAIELVHNGNEKIAIQAARAAIELKCPHRVILGTDGPAGSGVQPLGMLRMIALISSFADIPAELVFCFATGNTARIRNLNCGLIEVGRAADFVFMDRAQHTAGATLLESVQLGDIPGIGMVMIDGLVRCGRSRNTPPATEIPVVL</sequence>